<protein>
    <recommendedName>
        <fullName evidence="3">ELYS-like domain-containing protein</fullName>
    </recommendedName>
</protein>
<dbReference type="STRING" id="1198029.A0A1U7LJ76"/>
<dbReference type="GO" id="GO:0005634">
    <property type="term" value="C:nucleus"/>
    <property type="evidence" value="ECO:0007669"/>
    <property type="project" value="UniProtKB-SubCell"/>
</dbReference>
<dbReference type="PANTHER" id="PTHR21583:SF8">
    <property type="entry name" value="PROTEIN ELYS"/>
    <property type="match status" value="1"/>
</dbReference>
<dbReference type="EMBL" id="LXFE01002958">
    <property type="protein sequence ID" value="OLL22678.1"/>
    <property type="molecule type" value="Genomic_DNA"/>
</dbReference>
<dbReference type="Pfam" id="PF13934">
    <property type="entry name" value="ELYS"/>
    <property type="match status" value="1"/>
</dbReference>
<evidence type="ECO:0000259" key="3">
    <source>
        <dbReference type="Pfam" id="PF13934"/>
    </source>
</evidence>
<name>A0A1U7LJ76_NEOID</name>
<dbReference type="AlphaFoldDB" id="A0A1U7LJ76"/>
<feature type="domain" description="ELYS-like" evidence="3">
    <location>
        <begin position="36"/>
        <end position="245"/>
    </location>
</feature>
<sequence length="314" mass="35882">MQIDRFATTFSLNPSIFPYSKSLVATITRRREQLGQLFIDLFLTQLAQLPNAPSFYPPKSLPDLKNLYAQIDQSNLNPLQKQSYYYYLLKDWGAMAEKYANSMQIPETYRRLIDGFFSMDRFEFEDAVRHLSTPSLYPNFSDKIIETFIRFGGENGALLALTFINSAQPPLTLDNTIKLYVLAMVDMNLASAFMYYRTCPAHLRHDLFTSIIDFCLDRNSGSHMMQLLDLPMSKGEQQIFSSHLKVSAHRLAYETLLVWNIQRGNPVAALSIASSIESRSSSHEHGKTAQRRELINGLEKSLTSLQRVAQQLNV</sequence>
<proteinExistence type="predicted"/>
<gene>
    <name evidence="4" type="ORF">NEOLI_002552</name>
</gene>
<reference evidence="4 5" key="1">
    <citation type="submission" date="2016-04" db="EMBL/GenBank/DDBJ databases">
        <title>Evolutionary innovation and constraint leading to complex multicellularity in the Ascomycota.</title>
        <authorList>
            <person name="Cisse O."/>
            <person name="Nguyen A."/>
            <person name="Hewitt D.A."/>
            <person name="Jedd G."/>
            <person name="Stajich J.E."/>
        </authorList>
    </citation>
    <scope>NUCLEOTIDE SEQUENCE [LARGE SCALE GENOMIC DNA]</scope>
    <source>
        <strain evidence="4 5">DAH-3</strain>
    </source>
</reference>
<keyword evidence="2" id="KW-0539">Nucleus</keyword>
<keyword evidence="5" id="KW-1185">Reference proteome</keyword>
<dbReference type="InterPro" id="IPR025151">
    <property type="entry name" value="ELYS_dom"/>
</dbReference>
<dbReference type="OrthoDB" id="20729at2759"/>
<organism evidence="4 5">
    <name type="scientific">Neolecta irregularis (strain DAH-3)</name>
    <dbReference type="NCBI Taxonomy" id="1198029"/>
    <lineage>
        <taxon>Eukaryota</taxon>
        <taxon>Fungi</taxon>
        <taxon>Dikarya</taxon>
        <taxon>Ascomycota</taxon>
        <taxon>Taphrinomycotina</taxon>
        <taxon>Neolectales</taxon>
        <taxon>Neolectaceae</taxon>
        <taxon>Neolecta</taxon>
    </lineage>
</organism>
<dbReference type="Proteomes" id="UP000186594">
    <property type="component" value="Unassembled WGS sequence"/>
</dbReference>
<evidence type="ECO:0000256" key="2">
    <source>
        <dbReference type="ARBA" id="ARBA00023242"/>
    </source>
</evidence>
<evidence type="ECO:0000313" key="4">
    <source>
        <dbReference type="EMBL" id="OLL22678.1"/>
    </source>
</evidence>
<evidence type="ECO:0000313" key="5">
    <source>
        <dbReference type="Proteomes" id="UP000186594"/>
    </source>
</evidence>
<comment type="caution">
    <text evidence="4">The sequence shown here is derived from an EMBL/GenBank/DDBJ whole genome shotgun (WGS) entry which is preliminary data.</text>
</comment>
<evidence type="ECO:0000256" key="1">
    <source>
        <dbReference type="ARBA" id="ARBA00004123"/>
    </source>
</evidence>
<dbReference type="InterPro" id="IPR052620">
    <property type="entry name" value="ELYS/MEL-28_NucAsmblyFactor"/>
</dbReference>
<dbReference type="PANTHER" id="PTHR21583">
    <property type="entry name" value="ELYS PROTEIN"/>
    <property type="match status" value="1"/>
</dbReference>
<dbReference type="OMA" id="EGLWHLD"/>
<comment type="subcellular location">
    <subcellularLocation>
        <location evidence="1">Nucleus</location>
    </subcellularLocation>
</comment>
<accession>A0A1U7LJ76</accession>